<dbReference type="AlphaFoldDB" id="W7QQ06"/>
<sequence>MNGLYLGKVAVEGQSYQDRSQAYDQALAQVLVRVTGEQKVLANYNIKQALKQPTEYLVQYSFVQENEQLFLQAQFNEKLINQLVKDAGINLWGARRPLTLWWLAVENDKGRRIVSDSDKQIADSINSQAKLRGLPSILPIMDIEDQMLASVTDVWGRFAQALEPASERYQPEASVFARVYRQSGDAGSVLSQDWIVQLTLVDNRRKFDAEFIVADFEKVWQTMVDWVADTLAKQYAIKAQQFSASHINITIANVENTGQAVAIQKFLTTISAVDTALIQKVSDQGVEYQLQLLGEAIDVLEALALDNRVEKIVPIFADAENKNQNLYRWKGR</sequence>
<evidence type="ECO:0008006" key="3">
    <source>
        <dbReference type="Google" id="ProtNLM"/>
    </source>
</evidence>
<protein>
    <recommendedName>
        <fullName evidence="3">DUF2066 domain-containing protein</fullName>
    </recommendedName>
</protein>
<dbReference type="EMBL" id="ARZY01000017">
    <property type="protein sequence ID" value="EWH09983.1"/>
    <property type="molecule type" value="Genomic_DNA"/>
</dbReference>
<dbReference type="InterPro" id="IPR018642">
    <property type="entry name" value="DUF2066"/>
</dbReference>
<evidence type="ECO:0000313" key="1">
    <source>
        <dbReference type="EMBL" id="EWH09983.1"/>
    </source>
</evidence>
<dbReference type="eggNOG" id="COG3249">
    <property type="taxonomic scope" value="Bacteria"/>
</dbReference>
<reference evidence="1 2" key="1">
    <citation type="journal article" date="2014" name="Genome Announc.">
        <title>Draft Genome Sequence of the Agar-Degrading Bacterium Catenovulum sp. Strain DS-2, Isolated from Intestines of Haliotis diversicolor.</title>
        <authorList>
            <person name="Shan D."/>
            <person name="Li X."/>
            <person name="Gu Z."/>
            <person name="Wei G."/>
            <person name="Gao Z."/>
            <person name="Shao Z."/>
        </authorList>
    </citation>
    <scope>NUCLEOTIDE SEQUENCE [LARGE SCALE GENOMIC DNA]</scope>
    <source>
        <strain evidence="1 2">DS-2</strain>
    </source>
</reference>
<proteinExistence type="predicted"/>
<organism evidence="1 2">
    <name type="scientific">Catenovulum agarivorans DS-2</name>
    <dbReference type="NCBI Taxonomy" id="1328313"/>
    <lineage>
        <taxon>Bacteria</taxon>
        <taxon>Pseudomonadati</taxon>
        <taxon>Pseudomonadota</taxon>
        <taxon>Gammaproteobacteria</taxon>
        <taxon>Alteromonadales</taxon>
        <taxon>Alteromonadaceae</taxon>
        <taxon>Catenovulum</taxon>
    </lineage>
</organism>
<dbReference type="Pfam" id="PF09839">
    <property type="entry name" value="DUF2066"/>
    <property type="match status" value="1"/>
</dbReference>
<dbReference type="Proteomes" id="UP000019276">
    <property type="component" value="Unassembled WGS sequence"/>
</dbReference>
<gene>
    <name evidence="1" type="ORF">DS2_10162</name>
</gene>
<dbReference type="STRING" id="1328313.DS2_10162"/>
<keyword evidence="2" id="KW-1185">Reference proteome</keyword>
<name>W7QQ06_9ALTE</name>
<accession>W7QQ06</accession>
<comment type="caution">
    <text evidence="1">The sequence shown here is derived from an EMBL/GenBank/DDBJ whole genome shotgun (WGS) entry which is preliminary data.</text>
</comment>
<evidence type="ECO:0000313" key="2">
    <source>
        <dbReference type="Proteomes" id="UP000019276"/>
    </source>
</evidence>